<reference evidence="1" key="2">
    <citation type="journal article" date="2022" name="Microb. Genom.">
        <title>A chromosome-scale genome assembly of the tomato pathogen Cladosporium fulvum reveals a compartmentalized genome architecture and the presence of a dispensable chromosome.</title>
        <authorList>
            <person name="Zaccaron A.Z."/>
            <person name="Chen L.H."/>
            <person name="Samaras A."/>
            <person name="Stergiopoulos I."/>
        </authorList>
    </citation>
    <scope>NUCLEOTIDE SEQUENCE</scope>
    <source>
        <strain evidence="1">Race5_Kim</strain>
    </source>
</reference>
<dbReference type="OMA" id="EHNINEF"/>
<dbReference type="EMBL" id="CP090175">
    <property type="protein sequence ID" value="UJO24907.1"/>
    <property type="molecule type" value="Genomic_DNA"/>
</dbReference>
<name>A0A9Q8PM49_PASFU</name>
<keyword evidence="2" id="KW-1185">Reference proteome</keyword>
<proteinExistence type="predicted"/>
<dbReference type="AlphaFoldDB" id="A0A9Q8PM49"/>
<organism evidence="1 2">
    <name type="scientific">Passalora fulva</name>
    <name type="common">Tomato leaf mold</name>
    <name type="synonym">Cladosporium fulvum</name>
    <dbReference type="NCBI Taxonomy" id="5499"/>
    <lineage>
        <taxon>Eukaryota</taxon>
        <taxon>Fungi</taxon>
        <taxon>Dikarya</taxon>
        <taxon>Ascomycota</taxon>
        <taxon>Pezizomycotina</taxon>
        <taxon>Dothideomycetes</taxon>
        <taxon>Dothideomycetidae</taxon>
        <taxon>Mycosphaerellales</taxon>
        <taxon>Mycosphaerellaceae</taxon>
        <taxon>Fulvia</taxon>
    </lineage>
</organism>
<dbReference type="Proteomes" id="UP000756132">
    <property type="component" value="Chromosome 13"/>
</dbReference>
<dbReference type="GeneID" id="71994086"/>
<gene>
    <name evidence="1" type="ORF">CLAFUR5_14208</name>
</gene>
<reference evidence="1" key="1">
    <citation type="submission" date="2021-12" db="EMBL/GenBank/DDBJ databases">
        <authorList>
            <person name="Zaccaron A."/>
            <person name="Stergiopoulos I."/>
        </authorList>
    </citation>
    <scope>NUCLEOTIDE SEQUENCE</scope>
    <source>
        <strain evidence="1">Race5_Kim</strain>
    </source>
</reference>
<sequence>MIFSTKNNQGLTHPGLALQRCPAQGRCCFLTSLYSKINNLATHKCPDSYVPHDVYEADVVRIQRIMTYMLAADYGISTDIKLSKIDRFHIHGLHKSISDLAQSSPSRRRRNSELYPLAAYFMQSLHSTCTTLGICTEVIIAMIYRFVTYSTAQAKYKGCIPALARIEGLQAVAQKLYIDRVLLFHIASNASQQLLATFKAAAYKVGSLYFSRILHPSAGRRGLQDLWKDTACLEFEMSERGKLYRQRRFKATRSRCHLIALWVHEWQDAWRVRRGQAEVKVMGKQIVSVEKMLAMR</sequence>
<evidence type="ECO:0000313" key="1">
    <source>
        <dbReference type="EMBL" id="UJO24907.1"/>
    </source>
</evidence>
<protein>
    <submittedName>
        <fullName evidence="1">Uncharacterized protein</fullName>
    </submittedName>
</protein>
<evidence type="ECO:0000313" key="2">
    <source>
        <dbReference type="Proteomes" id="UP000756132"/>
    </source>
</evidence>
<dbReference type="RefSeq" id="XP_047769273.1">
    <property type="nucleotide sequence ID" value="XM_047913356.1"/>
</dbReference>
<dbReference type="KEGG" id="ffu:CLAFUR5_14208"/>
<dbReference type="OrthoDB" id="3648790at2759"/>
<accession>A0A9Q8PM49</accession>